<dbReference type="GO" id="GO:0015031">
    <property type="term" value="P:protein transport"/>
    <property type="evidence" value="ECO:0007669"/>
    <property type="project" value="UniProtKB-KW"/>
</dbReference>
<keyword evidence="6" id="KW-0333">Golgi apparatus</keyword>
<dbReference type="GO" id="GO:0000139">
    <property type="term" value="C:Golgi membrane"/>
    <property type="evidence" value="ECO:0007669"/>
    <property type="project" value="UniProtKB-SubCell"/>
</dbReference>
<evidence type="ECO:0000256" key="9">
    <source>
        <dbReference type="SAM" id="MobiDB-lite"/>
    </source>
</evidence>
<gene>
    <name evidence="10" type="primary">COG8</name>
    <name evidence="10" type="ORF">AVEN_122656_1</name>
</gene>
<name>A0A4Y2FJ40_ARAVE</name>
<evidence type="ECO:0000256" key="6">
    <source>
        <dbReference type="ARBA" id="ARBA00023034"/>
    </source>
</evidence>
<dbReference type="InterPro" id="IPR007255">
    <property type="entry name" value="COG8"/>
</dbReference>
<dbReference type="InterPro" id="IPR016159">
    <property type="entry name" value="Cullin_repeat-like_dom_sf"/>
</dbReference>
<evidence type="ECO:0000256" key="5">
    <source>
        <dbReference type="ARBA" id="ARBA00022927"/>
    </source>
</evidence>
<organism evidence="10 11">
    <name type="scientific">Araneus ventricosus</name>
    <name type="common">Orbweaver spider</name>
    <name type="synonym">Epeira ventricosa</name>
    <dbReference type="NCBI Taxonomy" id="182803"/>
    <lineage>
        <taxon>Eukaryota</taxon>
        <taxon>Metazoa</taxon>
        <taxon>Ecdysozoa</taxon>
        <taxon>Arthropoda</taxon>
        <taxon>Chelicerata</taxon>
        <taxon>Arachnida</taxon>
        <taxon>Araneae</taxon>
        <taxon>Araneomorphae</taxon>
        <taxon>Entelegynae</taxon>
        <taxon>Araneoidea</taxon>
        <taxon>Araneidae</taxon>
        <taxon>Araneus</taxon>
    </lineage>
</organism>
<accession>A0A4Y2FJ40</accession>
<proteinExistence type="inferred from homology"/>
<keyword evidence="4" id="KW-0813">Transport</keyword>
<evidence type="ECO:0000256" key="7">
    <source>
        <dbReference type="ARBA" id="ARBA00023136"/>
    </source>
</evidence>
<dbReference type="PIRSF" id="PIRSF015415">
    <property type="entry name" value="COG8"/>
    <property type="match status" value="1"/>
</dbReference>
<dbReference type="Proteomes" id="UP000499080">
    <property type="component" value="Unassembled WGS sequence"/>
</dbReference>
<dbReference type="OrthoDB" id="1661054at2759"/>
<comment type="subcellular location">
    <subcellularLocation>
        <location evidence="1">Golgi apparatus membrane</location>
        <topology evidence="1">Peripheral membrane protein</topology>
    </subcellularLocation>
</comment>
<protein>
    <recommendedName>
        <fullName evidence="3">Conserved oligomeric Golgi complex subunit 8</fullName>
    </recommendedName>
    <alternativeName>
        <fullName evidence="8">Component of oligomeric Golgi complex 8</fullName>
    </alternativeName>
</protein>
<dbReference type="SUPFAM" id="SSF74788">
    <property type="entry name" value="Cullin repeat-like"/>
    <property type="match status" value="1"/>
</dbReference>
<dbReference type="InterPro" id="IPR016632">
    <property type="entry name" value="COG8_Metazoal_Plant"/>
</dbReference>
<evidence type="ECO:0000256" key="4">
    <source>
        <dbReference type="ARBA" id="ARBA00022448"/>
    </source>
</evidence>
<evidence type="ECO:0000313" key="11">
    <source>
        <dbReference type="Proteomes" id="UP000499080"/>
    </source>
</evidence>
<evidence type="ECO:0000256" key="8">
    <source>
        <dbReference type="ARBA" id="ARBA00031347"/>
    </source>
</evidence>
<evidence type="ECO:0000256" key="3">
    <source>
        <dbReference type="ARBA" id="ARBA00020983"/>
    </source>
</evidence>
<keyword evidence="7" id="KW-0472">Membrane</keyword>
<sequence>MSSEEHNIADYEEVLRVLPESFRETWKDNTDVLVYLAELGSLGLQRLSKEPDKLAEERISILEQTQDLAFHNYKTFIQAAECSHKIFQDFNKIEFRLNSLVDNLPVFKEKCAEFGKEAQRINTRWRQASSTLAKHPQLLEFLEMPQLMDTYVRNGYYDEALELSAYVKRLERKHKDIPLIKSIVQDVQASTNVMLSHLLTKLRTNIQLPDCLKVVGYLRRMDVFNDSELRIKFLQARDAWFQKVINDIDKSDAYEHVIKVIESSRVHLFDITTQYRAIFSDDDPLLLVREDSKNNCAIFHSWIIWKISWFLDVLEKDILADLGGRIDSVLAQCMYFGLSFSRVNIDFRPLLIPVFQNIALKKFCSSVQRATFKFEKIMEAFAFTMYTNTTLLVTTLSQDNLQPPAVLLDFYPLAQYCNDILGALNEMKLCCSFAMSNDAVTSLSNSLSRLVNVLITIHSKRSRRMSELEIENFNKFCFLLSSDLVPHLNKCLFIIFPPEAMCATLGITPLEFKKYEHMCKLNISMLLEPLQVILPSKDDDDVGLTFSVQNKDAEKQILAEQNKNIPCNDETELNKSSNRDKDISDVAKLAAVTDENELAVVTDEKNSNVEVKDDILHSDIESDSHQDVEQTEQIQEMSENVLEVDRDKID</sequence>
<feature type="compositionally biased region" description="Basic and acidic residues" evidence="9">
    <location>
        <begin position="617"/>
        <end position="628"/>
    </location>
</feature>
<evidence type="ECO:0000313" key="10">
    <source>
        <dbReference type="EMBL" id="GBM40445.1"/>
    </source>
</evidence>
<evidence type="ECO:0000256" key="2">
    <source>
        <dbReference type="ARBA" id="ARBA00006419"/>
    </source>
</evidence>
<dbReference type="PANTHER" id="PTHR21311">
    <property type="entry name" value="CONSERVED OLIGOMERIC GOLGI COMPLEX COMPONENT 8"/>
    <property type="match status" value="1"/>
</dbReference>
<dbReference type="Pfam" id="PF04124">
    <property type="entry name" value="Dor1"/>
    <property type="match status" value="1"/>
</dbReference>
<keyword evidence="5" id="KW-0653">Protein transport</keyword>
<dbReference type="EMBL" id="BGPR01000929">
    <property type="protein sequence ID" value="GBM40445.1"/>
    <property type="molecule type" value="Genomic_DNA"/>
</dbReference>
<dbReference type="AlphaFoldDB" id="A0A4Y2FJ40"/>
<feature type="region of interest" description="Disordered" evidence="9">
    <location>
        <begin position="617"/>
        <end position="650"/>
    </location>
</feature>
<dbReference type="GO" id="GO:0006891">
    <property type="term" value="P:intra-Golgi vesicle-mediated transport"/>
    <property type="evidence" value="ECO:0007669"/>
    <property type="project" value="TreeGrafter"/>
</dbReference>
<dbReference type="GO" id="GO:0017119">
    <property type="term" value="C:Golgi transport complex"/>
    <property type="evidence" value="ECO:0007669"/>
    <property type="project" value="InterPro"/>
</dbReference>
<comment type="caution">
    <text evidence="10">The sequence shown here is derived from an EMBL/GenBank/DDBJ whole genome shotgun (WGS) entry which is preliminary data.</text>
</comment>
<dbReference type="PANTHER" id="PTHR21311:SF0">
    <property type="entry name" value="CONSERVED OLIGOMERIC GOLGI COMPLEX SUBUNIT 8"/>
    <property type="match status" value="1"/>
</dbReference>
<evidence type="ECO:0000256" key="1">
    <source>
        <dbReference type="ARBA" id="ARBA00004395"/>
    </source>
</evidence>
<comment type="similarity">
    <text evidence="2">Belongs to the COG8 family.</text>
</comment>
<keyword evidence="11" id="KW-1185">Reference proteome</keyword>
<reference evidence="10 11" key="1">
    <citation type="journal article" date="2019" name="Sci. Rep.">
        <title>Orb-weaving spider Araneus ventricosus genome elucidates the spidroin gene catalogue.</title>
        <authorList>
            <person name="Kono N."/>
            <person name="Nakamura H."/>
            <person name="Ohtoshi R."/>
            <person name="Moran D.A.P."/>
            <person name="Shinohara A."/>
            <person name="Yoshida Y."/>
            <person name="Fujiwara M."/>
            <person name="Mori M."/>
            <person name="Tomita M."/>
            <person name="Arakawa K."/>
        </authorList>
    </citation>
    <scope>NUCLEOTIDE SEQUENCE [LARGE SCALE GENOMIC DNA]</scope>
</reference>